<dbReference type="EMBL" id="VUNL01000001">
    <property type="protein sequence ID" value="MSV23649.1"/>
    <property type="molecule type" value="Genomic_DNA"/>
</dbReference>
<proteinExistence type="predicted"/>
<gene>
    <name evidence="2" type="ORF">FYJ78_00245</name>
</gene>
<dbReference type="RefSeq" id="WP_154619413.1">
    <property type="nucleotide sequence ID" value="NZ_VUNL01000001.1"/>
</dbReference>
<comment type="caution">
    <text evidence="2">The sequence shown here is derived from an EMBL/GenBank/DDBJ whole genome shotgun (WGS) entry which is preliminary data.</text>
</comment>
<evidence type="ECO:0000313" key="3">
    <source>
        <dbReference type="Proteomes" id="UP000430222"/>
    </source>
</evidence>
<dbReference type="Gene3D" id="2.60.120.10">
    <property type="entry name" value="Jelly Rolls"/>
    <property type="match status" value="1"/>
</dbReference>
<feature type="domain" description="Cupin type-2" evidence="1">
    <location>
        <begin position="42"/>
        <end position="107"/>
    </location>
</feature>
<dbReference type="InterPro" id="IPR014710">
    <property type="entry name" value="RmlC-like_jellyroll"/>
</dbReference>
<dbReference type="CDD" id="cd02221">
    <property type="entry name" value="cupin_TM1287-like"/>
    <property type="match status" value="1"/>
</dbReference>
<sequence length="114" mass="12309">MAQIEPNPIQAANKAGGKGTITIVKLLTPDELDGKCDMYAKVIIPPLCSIGLHEHHGNTETYHILHGTARYNDNGKEITIGAGTTTFCPDGEKHGIENLSATENLVFMALIIRK</sequence>
<organism evidence="2 3">
    <name type="scientific">Selenomonas montiformis</name>
    <dbReference type="NCBI Taxonomy" id="2652285"/>
    <lineage>
        <taxon>Bacteria</taxon>
        <taxon>Bacillati</taxon>
        <taxon>Bacillota</taxon>
        <taxon>Negativicutes</taxon>
        <taxon>Selenomonadales</taxon>
        <taxon>Selenomonadaceae</taxon>
        <taxon>Selenomonas</taxon>
    </lineage>
</organism>
<protein>
    <submittedName>
        <fullName evidence="2">Cupin domain-containing protein</fullName>
    </submittedName>
</protein>
<name>A0A6I2UTT7_9FIRM</name>
<dbReference type="SUPFAM" id="SSF51182">
    <property type="entry name" value="RmlC-like cupins"/>
    <property type="match status" value="1"/>
</dbReference>
<reference evidence="2 3" key="1">
    <citation type="submission" date="2019-08" db="EMBL/GenBank/DDBJ databases">
        <title>In-depth cultivation of the pig gut microbiome towards novel bacterial diversity and tailored functional studies.</title>
        <authorList>
            <person name="Wylensek D."/>
            <person name="Hitch T.C.A."/>
            <person name="Clavel T."/>
        </authorList>
    </citation>
    <scope>NUCLEOTIDE SEQUENCE [LARGE SCALE GENOMIC DNA]</scope>
    <source>
        <strain evidence="3">WCA-380-WT-3B3</strain>
    </source>
</reference>
<keyword evidence="3" id="KW-1185">Reference proteome</keyword>
<evidence type="ECO:0000313" key="2">
    <source>
        <dbReference type="EMBL" id="MSV23649.1"/>
    </source>
</evidence>
<dbReference type="InterPro" id="IPR011051">
    <property type="entry name" value="RmlC_Cupin_sf"/>
</dbReference>
<dbReference type="Proteomes" id="UP000430222">
    <property type="component" value="Unassembled WGS sequence"/>
</dbReference>
<accession>A0A6I2UTT7</accession>
<evidence type="ECO:0000259" key="1">
    <source>
        <dbReference type="Pfam" id="PF07883"/>
    </source>
</evidence>
<dbReference type="AlphaFoldDB" id="A0A6I2UTT7"/>
<dbReference type="InterPro" id="IPR013096">
    <property type="entry name" value="Cupin_2"/>
</dbReference>
<dbReference type="Pfam" id="PF07883">
    <property type="entry name" value="Cupin_2"/>
    <property type="match status" value="1"/>
</dbReference>